<feature type="region of interest" description="Disordered" evidence="1">
    <location>
        <begin position="212"/>
        <end position="334"/>
    </location>
</feature>
<dbReference type="Gene3D" id="2.60.40.10">
    <property type="entry name" value="Immunoglobulins"/>
    <property type="match status" value="1"/>
</dbReference>
<evidence type="ECO:0000256" key="1">
    <source>
        <dbReference type="SAM" id="MobiDB-lite"/>
    </source>
</evidence>
<accession>A0A6P8FQJ9</accession>
<keyword evidence="2" id="KW-0812">Transmembrane</keyword>
<feature type="compositionally biased region" description="Polar residues" evidence="1">
    <location>
        <begin position="212"/>
        <end position="229"/>
    </location>
</feature>
<dbReference type="AlphaFoldDB" id="A0A6P8FQJ9"/>
<organism evidence="3 4">
    <name type="scientific">Clupea harengus</name>
    <name type="common">Atlantic herring</name>
    <dbReference type="NCBI Taxonomy" id="7950"/>
    <lineage>
        <taxon>Eukaryota</taxon>
        <taxon>Metazoa</taxon>
        <taxon>Chordata</taxon>
        <taxon>Craniata</taxon>
        <taxon>Vertebrata</taxon>
        <taxon>Euteleostomi</taxon>
        <taxon>Actinopterygii</taxon>
        <taxon>Neopterygii</taxon>
        <taxon>Teleostei</taxon>
        <taxon>Clupei</taxon>
        <taxon>Clupeiformes</taxon>
        <taxon>Clupeoidei</taxon>
        <taxon>Clupeidae</taxon>
        <taxon>Clupea</taxon>
    </lineage>
</organism>
<protein>
    <submittedName>
        <fullName evidence="4">Uncharacterized protein LOC116221582</fullName>
    </submittedName>
</protein>
<name>A0A6P8FQJ9_CLUHA</name>
<feature type="transmembrane region" description="Helical" evidence="2">
    <location>
        <begin position="154"/>
        <end position="174"/>
    </location>
</feature>
<reference evidence="4" key="1">
    <citation type="submission" date="2025-08" db="UniProtKB">
        <authorList>
            <consortium name="RefSeq"/>
        </authorList>
    </citation>
    <scope>IDENTIFICATION</scope>
</reference>
<proteinExistence type="predicted"/>
<dbReference type="InterPro" id="IPR036179">
    <property type="entry name" value="Ig-like_dom_sf"/>
</dbReference>
<keyword evidence="2" id="KW-0472">Membrane</keyword>
<evidence type="ECO:0000256" key="2">
    <source>
        <dbReference type="SAM" id="Phobius"/>
    </source>
</evidence>
<evidence type="ECO:0000313" key="4">
    <source>
        <dbReference type="RefSeq" id="XP_031428644.1"/>
    </source>
</evidence>
<dbReference type="SUPFAM" id="SSF48726">
    <property type="entry name" value="Immunoglobulin"/>
    <property type="match status" value="1"/>
</dbReference>
<keyword evidence="2" id="KW-1133">Transmembrane helix</keyword>
<evidence type="ECO:0000313" key="3">
    <source>
        <dbReference type="Proteomes" id="UP000515152"/>
    </source>
</evidence>
<gene>
    <name evidence="4" type="primary">LOC116221582</name>
</gene>
<dbReference type="Proteomes" id="UP000515152">
    <property type="component" value="Chromosome 8"/>
</dbReference>
<sequence>MLFLKALRLITTWVCSPVWIAYLHLCVNHVLAEKYIRVKCNEGDRVHLRSTRNITVMPGDDVRWTVNTLLVKKGIVQSSNGKHTVSDEGGLIICWYHKSDSGLYKVEIFNSYGGRKINQSFNLTINDSFQKVTEHCNRIDTTENPPCDFRRGHFSTIAALSFFLTTTLVMFVMAMRKTPLTKQEDTAGNVYQTMHGSLPKTSPDAASNVYQTMHGNSPKTSPDAASNVYQDMHGSLPRKTPTPDRTALDQNSSLYAIPKRNSTKRDAASNVYQTMHGNSPKTSPDAASNVYQTMHGNSPKTSPDAASNVYQTMHGSLPRKTPTPDRTALDQNSSLYAIPKRNSTKRHTAEFEDVYV</sequence>
<dbReference type="KEGG" id="char:116221582"/>
<dbReference type="RefSeq" id="XP_031428644.1">
    <property type="nucleotide sequence ID" value="XM_031572784.2"/>
</dbReference>
<keyword evidence="3" id="KW-1185">Reference proteome</keyword>
<dbReference type="InterPro" id="IPR013783">
    <property type="entry name" value="Ig-like_fold"/>
</dbReference>
<feature type="compositionally biased region" description="Polar residues" evidence="1">
    <location>
        <begin position="270"/>
        <end position="314"/>
    </location>
</feature>
<dbReference type="GeneID" id="116221582"/>